<dbReference type="EMBL" id="GEDG01032404">
    <property type="protein sequence ID" value="JAP10828.1"/>
    <property type="molecule type" value="Transcribed_RNA"/>
</dbReference>
<feature type="chain" id="PRO_5006865479" evidence="1">
    <location>
        <begin position="17"/>
        <end position="121"/>
    </location>
</feature>
<keyword evidence="1" id="KW-0732">Signal</keyword>
<evidence type="ECO:0000313" key="2">
    <source>
        <dbReference type="EMBL" id="JAP10828.1"/>
    </source>
</evidence>
<proteinExistence type="predicted"/>
<sequence length="121" mass="13894">MQVALLQLYLVVVVVAVKSIIDTGASHHIISNMDLVDKATKTHSHTDIKYTYQMEKMHQYLMLEGLMYSQTTPYLMFSLSLSSNATCCQFQNSPKNYIVWQHSFLIFVFSGPLHWTGEGDW</sequence>
<dbReference type="AlphaFoldDB" id="A0A0V0GRW8"/>
<evidence type="ECO:0000256" key="1">
    <source>
        <dbReference type="SAM" id="SignalP"/>
    </source>
</evidence>
<name>A0A0V0GRW8_SOLCH</name>
<reference evidence="2" key="1">
    <citation type="submission" date="2015-12" db="EMBL/GenBank/DDBJ databases">
        <title>Gene expression during late stages of embryo sac development: a critical building block for successful pollen-pistil interactions.</title>
        <authorList>
            <person name="Liu Y."/>
            <person name="Joly V."/>
            <person name="Sabar M."/>
            <person name="Matton D.P."/>
        </authorList>
    </citation>
    <scope>NUCLEOTIDE SEQUENCE</scope>
</reference>
<feature type="signal peptide" evidence="1">
    <location>
        <begin position="1"/>
        <end position="16"/>
    </location>
</feature>
<organism evidence="2">
    <name type="scientific">Solanum chacoense</name>
    <name type="common">Chaco potato</name>
    <dbReference type="NCBI Taxonomy" id="4108"/>
    <lineage>
        <taxon>Eukaryota</taxon>
        <taxon>Viridiplantae</taxon>
        <taxon>Streptophyta</taxon>
        <taxon>Embryophyta</taxon>
        <taxon>Tracheophyta</taxon>
        <taxon>Spermatophyta</taxon>
        <taxon>Magnoliopsida</taxon>
        <taxon>eudicotyledons</taxon>
        <taxon>Gunneridae</taxon>
        <taxon>Pentapetalae</taxon>
        <taxon>asterids</taxon>
        <taxon>lamiids</taxon>
        <taxon>Solanales</taxon>
        <taxon>Solanaceae</taxon>
        <taxon>Solanoideae</taxon>
        <taxon>Solaneae</taxon>
        <taxon>Solanum</taxon>
    </lineage>
</organism>
<protein>
    <submittedName>
        <fullName evidence="2">Putative ovule protein</fullName>
    </submittedName>
</protein>
<accession>A0A0V0GRW8</accession>